<dbReference type="Gene3D" id="3.40.30.10">
    <property type="entry name" value="Glutaredoxin"/>
    <property type="match status" value="2"/>
</dbReference>
<accession>A0A6U5MN14</accession>
<proteinExistence type="inferred from homology"/>
<sequence>MGRLPETLAAASTLLKAREGSTAAVAVSEDLELNRAVSASDTPVLRLHRAAAGAEEYDGPLISAKMAVWLHRQAGGSGIWVADASQLYAQASILPRTAILFHSEATTADYFASISSEVSLRETELIAAPLHLLRSISLEEGACTGPGPFLLVVHGPLTMEPPSKDAQPLAALAAASDRAEVYDGELSDRETVLAFLAERRLPILGHVSPANFGAYRRDERPLVWLLVNASASEAETSAAMSRVRSAARPLSQVALFGWLDGDAHASHARALGAHALPALAADVKGEHFVFPRPLPREADSSAEVSDAITSWMRAVLDGSVAPTLRSEELPIDNFGPVTRVVGSSLSQLVLRAKLNVLLEVTAPWATGAAESERLIQSFGAMWESERLLRVATIDVSRNDLPRALQVLKLPSLLFFKLERGSELEYIDFSAHRSRSALDEAVRSHATSGTGAGAAPLSRPSDTEELTRLVAMLEPLGTQARLLLDENARLREGLAASRAAHRASP</sequence>
<comment type="similarity">
    <text evidence="1">Belongs to the protein disulfide isomerase family.</text>
</comment>
<dbReference type="EMBL" id="HBER01050725">
    <property type="protein sequence ID" value="CAD8550066.1"/>
    <property type="molecule type" value="Transcribed_RNA"/>
</dbReference>
<dbReference type="GO" id="GO:0005783">
    <property type="term" value="C:endoplasmic reticulum"/>
    <property type="evidence" value="ECO:0007669"/>
    <property type="project" value="TreeGrafter"/>
</dbReference>
<gene>
    <name evidence="2" type="ORF">CLEP1334_LOCUS25356</name>
    <name evidence="3" type="ORF">CLEP1334_LOCUS25363</name>
</gene>
<dbReference type="GO" id="GO:0003756">
    <property type="term" value="F:protein disulfide isomerase activity"/>
    <property type="evidence" value="ECO:0007669"/>
    <property type="project" value="TreeGrafter"/>
</dbReference>
<dbReference type="GO" id="GO:0034976">
    <property type="term" value="P:response to endoplasmic reticulum stress"/>
    <property type="evidence" value="ECO:0007669"/>
    <property type="project" value="TreeGrafter"/>
</dbReference>
<dbReference type="InterPro" id="IPR036249">
    <property type="entry name" value="Thioredoxin-like_sf"/>
</dbReference>
<name>A0A6U5MN14_9EUKA</name>
<organism evidence="3">
    <name type="scientific">Calcidiscus leptoporus</name>
    <dbReference type="NCBI Taxonomy" id="127549"/>
    <lineage>
        <taxon>Eukaryota</taxon>
        <taxon>Haptista</taxon>
        <taxon>Haptophyta</taxon>
        <taxon>Prymnesiophyceae</taxon>
        <taxon>Coccolithales</taxon>
        <taxon>Calcidiscaceae</taxon>
        <taxon>Calcidiscus</taxon>
    </lineage>
</organism>
<dbReference type="GO" id="GO:0006457">
    <property type="term" value="P:protein folding"/>
    <property type="evidence" value="ECO:0007669"/>
    <property type="project" value="TreeGrafter"/>
</dbReference>
<dbReference type="AlphaFoldDB" id="A0A6U5MN14"/>
<protein>
    <recommendedName>
        <fullName evidence="4">Thioredoxin domain-containing protein</fullName>
    </recommendedName>
</protein>
<dbReference type="EMBL" id="HBER01050736">
    <property type="protein sequence ID" value="CAD8550073.1"/>
    <property type="molecule type" value="Transcribed_RNA"/>
</dbReference>
<reference evidence="3" key="1">
    <citation type="submission" date="2021-01" db="EMBL/GenBank/DDBJ databases">
        <authorList>
            <person name="Corre E."/>
            <person name="Pelletier E."/>
            <person name="Niang G."/>
            <person name="Scheremetjew M."/>
            <person name="Finn R."/>
            <person name="Kale V."/>
            <person name="Holt S."/>
            <person name="Cochrane G."/>
            <person name="Meng A."/>
            <person name="Brown T."/>
            <person name="Cohen L."/>
        </authorList>
    </citation>
    <scope>NUCLEOTIDE SEQUENCE</scope>
    <source>
        <strain evidence="3">RCC1130</strain>
    </source>
</reference>
<dbReference type="Pfam" id="PF13848">
    <property type="entry name" value="Thioredoxin_6"/>
    <property type="match status" value="1"/>
</dbReference>
<evidence type="ECO:0008006" key="4">
    <source>
        <dbReference type="Google" id="ProtNLM"/>
    </source>
</evidence>
<evidence type="ECO:0000256" key="1">
    <source>
        <dbReference type="ARBA" id="ARBA00006347"/>
    </source>
</evidence>
<dbReference type="SUPFAM" id="SSF52833">
    <property type="entry name" value="Thioredoxin-like"/>
    <property type="match status" value="2"/>
</dbReference>
<evidence type="ECO:0000313" key="3">
    <source>
        <dbReference type="EMBL" id="CAD8550073.1"/>
    </source>
</evidence>
<evidence type="ECO:0000313" key="2">
    <source>
        <dbReference type="EMBL" id="CAD8550066.1"/>
    </source>
</evidence>
<dbReference type="PANTHER" id="PTHR18929">
    <property type="entry name" value="PROTEIN DISULFIDE ISOMERASE"/>
    <property type="match status" value="1"/>
</dbReference>